<accession>A0A2W5T0K9</accession>
<reference evidence="1 2" key="1">
    <citation type="submission" date="2017-08" db="EMBL/GenBank/DDBJ databases">
        <title>Infants hospitalized years apart are colonized by the same room-sourced microbial strains.</title>
        <authorList>
            <person name="Brooks B."/>
            <person name="Olm M.R."/>
            <person name="Firek B.A."/>
            <person name="Baker R."/>
            <person name="Thomas B.C."/>
            <person name="Morowitz M.J."/>
            <person name="Banfield J.F."/>
        </authorList>
    </citation>
    <scope>NUCLEOTIDE SEQUENCE [LARGE SCALE GENOMIC DNA]</scope>
    <source>
        <strain evidence="1">S2_003_000_R2_14</strain>
    </source>
</reference>
<sequence length="126" mass="13790">MDSMLRKTAKRLSPDAPEAEALERVGREMLRGLFETLVGRGMLMVMKLLGPKKALLQIAESYKTSDTITRVTTHELSPTHVKLSFNSVGGVPSYVRGLLTEALDAFRVKNGVITFLDRADGGPTSK</sequence>
<protein>
    <submittedName>
        <fullName evidence="1">Uncharacterized protein</fullName>
    </submittedName>
</protein>
<dbReference type="InterPro" id="IPR011751">
    <property type="entry name" value="Mxa_paralog_2265"/>
</dbReference>
<proteinExistence type="predicted"/>
<evidence type="ECO:0000313" key="1">
    <source>
        <dbReference type="EMBL" id="PZR06373.1"/>
    </source>
</evidence>
<evidence type="ECO:0000313" key="2">
    <source>
        <dbReference type="Proteomes" id="UP000249061"/>
    </source>
</evidence>
<comment type="caution">
    <text evidence="1">The sequence shown here is derived from an EMBL/GenBank/DDBJ whole genome shotgun (WGS) entry which is preliminary data.</text>
</comment>
<dbReference type="Pfam" id="PF09536">
    <property type="entry name" value="DUF2378"/>
    <property type="match status" value="1"/>
</dbReference>
<name>A0A2W5T0K9_9BACT</name>
<dbReference type="Proteomes" id="UP000249061">
    <property type="component" value="Unassembled WGS sequence"/>
</dbReference>
<gene>
    <name evidence="1" type="ORF">DI536_30340</name>
</gene>
<dbReference type="NCBIfam" id="TIGR02265">
    <property type="entry name" value="Mxa_TIGR02265"/>
    <property type="match status" value="1"/>
</dbReference>
<organism evidence="1 2">
    <name type="scientific">Archangium gephyra</name>
    <dbReference type="NCBI Taxonomy" id="48"/>
    <lineage>
        <taxon>Bacteria</taxon>
        <taxon>Pseudomonadati</taxon>
        <taxon>Myxococcota</taxon>
        <taxon>Myxococcia</taxon>
        <taxon>Myxococcales</taxon>
        <taxon>Cystobacterineae</taxon>
        <taxon>Archangiaceae</taxon>
        <taxon>Archangium</taxon>
    </lineage>
</organism>
<dbReference type="EMBL" id="QFQP01000038">
    <property type="protein sequence ID" value="PZR06373.1"/>
    <property type="molecule type" value="Genomic_DNA"/>
</dbReference>
<dbReference type="AlphaFoldDB" id="A0A2W5T0K9"/>